<proteinExistence type="predicted"/>
<evidence type="ECO:0000313" key="3">
    <source>
        <dbReference type="Proteomes" id="UP000185736"/>
    </source>
</evidence>
<keyword evidence="1" id="KW-0812">Transmembrane</keyword>
<keyword evidence="1" id="KW-1133">Transmembrane helix</keyword>
<comment type="caution">
    <text evidence="2">The sequence shown here is derived from an EMBL/GenBank/DDBJ whole genome shotgun (WGS) entry which is preliminary data.</text>
</comment>
<evidence type="ECO:0000313" key="2">
    <source>
        <dbReference type="EMBL" id="OLL15024.1"/>
    </source>
</evidence>
<dbReference type="AlphaFoldDB" id="A0A1Q8I1M8"/>
<feature type="transmembrane region" description="Helical" evidence="1">
    <location>
        <begin position="40"/>
        <end position="61"/>
    </location>
</feature>
<organism evidence="2 3">
    <name type="scientific">Actinomyces oris</name>
    <dbReference type="NCBI Taxonomy" id="544580"/>
    <lineage>
        <taxon>Bacteria</taxon>
        <taxon>Bacillati</taxon>
        <taxon>Actinomycetota</taxon>
        <taxon>Actinomycetes</taxon>
        <taxon>Actinomycetales</taxon>
        <taxon>Actinomycetaceae</taxon>
        <taxon>Actinomyces</taxon>
    </lineage>
</organism>
<evidence type="ECO:0000256" key="1">
    <source>
        <dbReference type="SAM" id="Phobius"/>
    </source>
</evidence>
<accession>A0A1Q8I1M8</accession>
<sequence>MTSGEEGLRLVTSEVDEVNQWAASAGPDTLPVRSGSNGSWTHGGGTVVTAVLVAGLVTALMP</sequence>
<reference evidence="2 3" key="1">
    <citation type="submission" date="2016-12" db="EMBL/GenBank/DDBJ databases">
        <title>Genomic comparison of strains in the 'Actinomyces naeslundii' group.</title>
        <authorList>
            <person name="Mughal S.R."/>
            <person name="Do T."/>
            <person name="Gilbert S.C."/>
            <person name="Witherden E.A."/>
            <person name="Didelot X."/>
            <person name="Beighton D."/>
        </authorList>
    </citation>
    <scope>NUCLEOTIDE SEQUENCE [LARGE SCALE GENOMIC DNA]</scope>
    <source>
        <strain evidence="2 3">S64C</strain>
    </source>
</reference>
<name>A0A1Q8I1M8_9ACTO</name>
<dbReference type="Proteomes" id="UP000185736">
    <property type="component" value="Unassembled WGS sequence"/>
</dbReference>
<keyword evidence="1" id="KW-0472">Membrane</keyword>
<dbReference type="EMBL" id="MSGO01000019">
    <property type="protein sequence ID" value="OLL15024.1"/>
    <property type="molecule type" value="Genomic_DNA"/>
</dbReference>
<gene>
    <name evidence="2" type="ORF">BKH32_05245</name>
</gene>
<protein>
    <submittedName>
        <fullName evidence="2">Uncharacterized protein</fullName>
    </submittedName>
</protein>